<name>A0A0S7WE01_UNCT6</name>
<feature type="non-terminal residue" evidence="1">
    <location>
        <position position="144"/>
    </location>
</feature>
<reference evidence="1 2" key="1">
    <citation type="journal article" date="2015" name="Microbiome">
        <title>Genomic resolution of linkages in carbon, nitrogen, and sulfur cycling among widespread estuary sediment bacteria.</title>
        <authorList>
            <person name="Baker B.J."/>
            <person name="Lazar C.S."/>
            <person name="Teske A.P."/>
            <person name="Dick G.J."/>
        </authorList>
    </citation>
    <scope>NUCLEOTIDE SEQUENCE [LARGE SCALE GENOMIC DNA]</scope>
    <source>
        <strain evidence="1">DG_26</strain>
    </source>
</reference>
<dbReference type="EMBL" id="LIZT01000121">
    <property type="protein sequence ID" value="KPJ48379.1"/>
    <property type="molecule type" value="Genomic_DNA"/>
</dbReference>
<accession>A0A0S7WE01</accession>
<organism evidence="1 2">
    <name type="scientific">candidate division TA06 bacterium DG_26</name>
    <dbReference type="NCBI Taxonomy" id="1703771"/>
    <lineage>
        <taxon>Bacteria</taxon>
        <taxon>Bacteria division TA06</taxon>
    </lineage>
</organism>
<proteinExistence type="predicted"/>
<evidence type="ECO:0000313" key="2">
    <source>
        <dbReference type="Proteomes" id="UP000051124"/>
    </source>
</evidence>
<sequence length="144" mass="15852">MKVRSDAIVSAVLWVALLLCPPVSSEETGLGALDVASYQINVALDTEEKRLCGDEIVSFRNVSNIPLDALCMHLYPNAFRSERTTFMQGCPSWFRRLAARREQWGSMDITGIAIVDGQSLTDSISIDETVMSMSLPQSLLPGEQ</sequence>
<dbReference type="AlphaFoldDB" id="A0A0S7WE01"/>
<dbReference type="Proteomes" id="UP000051124">
    <property type="component" value="Unassembled WGS sequence"/>
</dbReference>
<evidence type="ECO:0000313" key="1">
    <source>
        <dbReference type="EMBL" id="KPJ48379.1"/>
    </source>
</evidence>
<comment type="caution">
    <text evidence="1">The sequence shown here is derived from an EMBL/GenBank/DDBJ whole genome shotgun (WGS) entry which is preliminary data.</text>
</comment>
<protein>
    <submittedName>
        <fullName evidence="1">Uncharacterized protein</fullName>
    </submittedName>
</protein>
<gene>
    <name evidence="1" type="ORF">AMJ40_07585</name>
</gene>